<evidence type="ECO:0000313" key="2">
    <source>
        <dbReference type="EMBL" id="KAJ8790250.1"/>
    </source>
</evidence>
<gene>
    <name evidence="2" type="ORF">J1605_021327</name>
</gene>
<feature type="signal peptide" evidence="1">
    <location>
        <begin position="1"/>
        <end position="27"/>
    </location>
</feature>
<name>A0AB34HH91_ESCRO</name>
<dbReference type="Proteomes" id="UP001159641">
    <property type="component" value="Unassembled WGS sequence"/>
</dbReference>
<keyword evidence="1" id="KW-0732">Signal</keyword>
<keyword evidence="3" id="KW-1185">Reference proteome</keyword>
<organism evidence="2 3">
    <name type="scientific">Eschrichtius robustus</name>
    <name type="common">California gray whale</name>
    <name type="synonym">Eschrichtius gibbosus</name>
    <dbReference type="NCBI Taxonomy" id="9764"/>
    <lineage>
        <taxon>Eukaryota</taxon>
        <taxon>Metazoa</taxon>
        <taxon>Chordata</taxon>
        <taxon>Craniata</taxon>
        <taxon>Vertebrata</taxon>
        <taxon>Euteleostomi</taxon>
        <taxon>Mammalia</taxon>
        <taxon>Eutheria</taxon>
        <taxon>Laurasiatheria</taxon>
        <taxon>Artiodactyla</taxon>
        <taxon>Whippomorpha</taxon>
        <taxon>Cetacea</taxon>
        <taxon>Mysticeti</taxon>
        <taxon>Eschrichtiidae</taxon>
        <taxon>Eschrichtius</taxon>
    </lineage>
</organism>
<reference evidence="2 3" key="1">
    <citation type="submission" date="2022-11" db="EMBL/GenBank/DDBJ databases">
        <title>Whole genome sequence of Eschrichtius robustus ER-17-0199.</title>
        <authorList>
            <person name="Bruniche-Olsen A."/>
            <person name="Black A.N."/>
            <person name="Fields C.J."/>
            <person name="Walden K."/>
            <person name="Dewoody J.A."/>
        </authorList>
    </citation>
    <scope>NUCLEOTIDE SEQUENCE [LARGE SCALE GENOMIC DNA]</scope>
    <source>
        <strain evidence="2">ER-17-0199</strain>
        <tissue evidence="2">Blubber</tissue>
    </source>
</reference>
<accession>A0AB34HH91</accession>
<comment type="caution">
    <text evidence="2">The sequence shown here is derived from an EMBL/GenBank/DDBJ whole genome shotgun (WGS) entry which is preliminary data.</text>
</comment>
<dbReference type="AlphaFoldDB" id="A0AB34HH91"/>
<sequence length="130" mass="13958">MGQCGITSSKTVLVFLNLIFWNSLLDGELSLQILSGHQARNRIFPKGSGSAFFVGAWSPGSSSGSPEACEQMVQKCGDATDSGGRDFALELVVYGELVDWLPAQKTERFQLEKPNNPVTKKISLFGSGDG</sequence>
<protein>
    <submittedName>
        <fullName evidence="2">Uncharacterized protein</fullName>
    </submittedName>
</protein>
<feature type="chain" id="PRO_5044243094" evidence="1">
    <location>
        <begin position="28"/>
        <end position="130"/>
    </location>
</feature>
<proteinExistence type="predicted"/>
<evidence type="ECO:0000256" key="1">
    <source>
        <dbReference type="SAM" id="SignalP"/>
    </source>
</evidence>
<evidence type="ECO:0000313" key="3">
    <source>
        <dbReference type="Proteomes" id="UP001159641"/>
    </source>
</evidence>
<dbReference type="EMBL" id="JAIQCJ010001357">
    <property type="protein sequence ID" value="KAJ8790250.1"/>
    <property type="molecule type" value="Genomic_DNA"/>
</dbReference>